<dbReference type="Gene3D" id="2.60.40.10">
    <property type="entry name" value="Immunoglobulins"/>
    <property type="match status" value="2"/>
</dbReference>
<keyword evidence="3" id="KW-0378">Hydrolase</keyword>
<dbReference type="InterPro" id="IPR013783">
    <property type="entry name" value="Ig-like_fold"/>
</dbReference>
<keyword evidence="4" id="KW-1185">Reference proteome</keyword>
<evidence type="ECO:0000259" key="2">
    <source>
        <dbReference type="Pfam" id="PF13472"/>
    </source>
</evidence>
<dbReference type="PANTHER" id="PTHR30383:SF5">
    <property type="entry name" value="SGNH HYDROLASE-TYPE ESTERASE DOMAIN-CONTAINING PROTEIN"/>
    <property type="match status" value="1"/>
</dbReference>
<protein>
    <submittedName>
        <fullName evidence="3">GDSL-like Lipase/Acylhydrolase family protein</fullName>
    </submittedName>
</protein>
<proteinExistence type="predicted"/>
<feature type="transmembrane region" description="Helical" evidence="1">
    <location>
        <begin position="21"/>
        <end position="39"/>
    </location>
</feature>
<evidence type="ECO:0000313" key="4">
    <source>
        <dbReference type="Proteomes" id="UP000320776"/>
    </source>
</evidence>
<dbReference type="PANTHER" id="PTHR30383">
    <property type="entry name" value="THIOESTERASE 1/PROTEASE 1/LYSOPHOSPHOLIPASE L1"/>
    <property type="match status" value="1"/>
</dbReference>
<keyword evidence="1" id="KW-1133">Transmembrane helix</keyword>
<name>A0A517DP07_9FIRM</name>
<dbReference type="InterPro" id="IPR013830">
    <property type="entry name" value="SGNH_hydro"/>
</dbReference>
<evidence type="ECO:0000313" key="3">
    <source>
        <dbReference type="EMBL" id="QDR78996.1"/>
    </source>
</evidence>
<dbReference type="SUPFAM" id="SSF52266">
    <property type="entry name" value="SGNH hydrolase"/>
    <property type="match status" value="1"/>
</dbReference>
<dbReference type="Pfam" id="PF13472">
    <property type="entry name" value="Lipase_GDSL_2"/>
    <property type="match status" value="1"/>
</dbReference>
<dbReference type="KEGG" id="sted:SPTER_02470"/>
<reference evidence="3 4" key="1">
    <citation type="submission" date="2019-02" db="EMBL/GenBank/DDBJ databases">
        <title>Closed genome of Sporomusa termitida DSM 4440.</title>
        <authorList>
            <person name="Poehlein A."/>
            <person name="Daniel R."/>
        </authorList>
    </citation>
    <scope>NUCLEOTIDE SEQUENCE [LARGE SCALE GENOMIC DNA]</scope>
    <source>
        <strain evidence="3 4">DSM 4440</strain>
    </source>
</reference>
<dbReference type="Gene3D" id="3.40.50.1110">
    <property type="entry name" value="SGNH hydrolase"/>
    <property type="match status" value="1"/>
</dbReference>
<dbReference type="GO" id="GO:0004622">
    <property type="term" value="F:phosphatidylcholine lysophospholipase activity"/>
    <property type="evidence" value="ECO:0007669"/>
    <property type="project" value="TreeGrafter"/>
</dbReference>
<dbReference type="InterPro" id="IPR051532">
    <property type="entry name" value="Ester_Hydrolysis_Enzymes"/>
</dbReference>
<dbReference type="Proteomes" id="UP000320776">
    <property type="component" value="Chromosome"/>
</dbReference>
<evidence type="ECO:0000256" key="1">
    <source>
        <dbReference type="SAM" id="Phobius"/>
    </source>
</evidence>
<organism evidence="3 4">
    <name type="scientific">Sporomusa termitida</name>
    <dbReference type="NCBI Taxonomy" id="2377"/>
    <lineage>
        <taxon>Bacteria</taxon>
        <taxon>Bacillati</taxon>
        <taxon>Bacillota</taxon>
        <taxon>Negativicutes</taxon>
        <taxon>Selenomonadales</taxon>
        <taxon>Sporomusaceae</taxon>
        <taxon>Sporomusa</taxon>
    </lineage>
</organism>
<dbReference type="RefSeq" id="WP_170233092.1">
    <property type="nucleotide sequence ID" value="NZ_CP036259.1"/>
</dbReference>
<dbReference type="InterPro" id="IPR036514">
    <property type="entry name" value="SGNH_hydro_sf"/>
</dbReference>
<gene>
    <name evidence="3" type="ORF">SPTER_02470</name>
</gene>
<accession>A0A517DP07</accession>
<dbReference type="EMBL" id="CP036259">
    <property type="protein sequence ID" value="QDR78996.1"/>
    <property type="molecule type" value="Genomic_DNA"/>
</dbReference>
<keyword evidence="1" id="KW-0472">Membrane</keyword>
<dbReference type="AlphaFoldDB" id="A0A517DP07"/>
<sequence length="443" mass="48562">MTLFKSNRRLRHNNTWWVHRGAFLLKTAGIIVCLVLVTPCLQSALSEPSTSEAHAGELAGGKIRLVWEPIPDAVAYQIVFSNEQGGMSEAANLTDGIVRKEIYTPGVELDIALLPKGETIWWQVRALNLDREPVSGFTALQELTAGEIDPAAPYITAHLAALPRLPLYPVYAWIPVLGAEAYEVQIFSGPIQSGTLKQRYVINGASSFDYYDTDAFTVAGDYWWRVIALDAKGQPVGAWSEAQPFTVQREGNNVAALGDSVTHGGGAISNPPSDPVYDWTSYVDMPVKNLGRSGDTTSTILARFDEDVLPFRPTILVIMGGINDIRGGTPAAEVINNLSQIGEKCRENKITPVFLTLTPVNPALIKRAFNEDTSETWQEEWHKVNEWVRGQAHYVDIAPLFTTAEGVMPGHYATDGLHPDSQGKALIGQAVDQWLRATFGDSY</sequence>
<feature type="domain" description="SGNH hydrolase-type esterase" evidence="2">
    <location>
        <begin position="256"/>
        <end position="425"/>
    </location>
</feature>
<keyword evidence="1" id="KW-0812">Transmembrane</keyword>